<dbReference type="AlphaFoldDB" id="A0A239PNQ1"/>
<keyword evidence="2" id="KW-1185">Reference proteome</keyword>
<dbReference type="PANTHER" id="PTHR45947:SF15">
    <property type="entry name" value="TEICHURONIC ACID BIOSYNTHESIS GLYCOSYLTRANSFERASE TUAC-RELATED"/>
    <property type="match status" value="1"/>
</dbReference>
<dbReference type="Proteomes" id="UP000198307">
    <property type="component" value="Unassembled WGS sequence"/>
</dbReference>
<accession>A0A239PNQ1</accession>
<dbReference type="EMBL" id="FZQB01000002">
    <property type="protein sequence ID" value="SNT71526.1"/>
    <property type="molecule type" value="Genomic_DNA"/>
</dbReference>
<dbReference type="SUPFAM" id="SSF53756">
    <property type="entry name" value="UDP-Glycosyltransferase/glycogen phosphorylase"/>
    <property type="match status" value="1"/>
</dbReference>
<organism evidence="1 2">
    <name type="scientific">Paracoccus seriniphilus</name>
    <dbReference type="NCBI Taxonomy" id="184748"/>
    <lineage>
        <taxon>Bacteria</taxon>
        <taxon>Pseudomonadati</taxon>
        <taxon>Pseudomonadota</taxon>
        <taxon>Alphaproteobacteria</taxon>
        <taxon>Rhodobacterales</taxon>
        <taxon>Paracoccaceae</taxon>
        <taxon>Paracoccus</taxon>
    </lineage>
</organism>
<reference evidence="1 2" key="1">
    <citation type="submission" date="2017-07" db="EMBL/GenBank/DDBJ databases">
        <authorList>
            <person name="Sun Z.S."/>
            <person name="Albrecht U."/>
            <person name="Echele G."/>
            <person name="Lee C.C."/>
        </authorList>
    </citation>
    <scope>NUCLEOTIDE SEQUENCE [LARGE SCALE GENOMIC DNA]</scope>
    <source>
        <strain evidence="1 2">DSM 14827</strain>
    </source>
</reference>
<sequence>MRQMLRIGYLLNTYPQPSVTFVRREIRALEEQGISVLRFAMRSDRDALVDPTDLEEYDRTELILKLGAFSLVTNAFCCALQHPGRFYGAFSMAMRMGRRGGGRLRHLIYLVEAAYLARRANDLELDHIHAHFGTNPAAVASLMKQLGGPSYSFTVHGPEEFDSPVALSLNEKIARSAFAVAISSHGRSQLFRWADYEDWPKLHVVHCGIDPALFPLPSAMPETEELRLVNIGRFAEQKGQLLLPEAVAIARSMGARVHVTLVGDGPMRPQIEAAIARHGVADAFTLTGWLDEQGVRSALADAHALVLPSFAEGLPMVVMEAMAAGRAVIATYIAGNPELILNGTTGWLVPAGDPQALAQAMVTAHQTSVADLTAMGGAGRARVLTRHDINQEAAKLASLFQKAIGS</sequence>
<dbReference type="Gene3D" id="3.40.50.2000">
    <property type="entry name" value="Glycogen Phosphorylase B"/>
    <property type="match status" value="2"/>
</dbReference>
<evidence type="ECO:0000313" key="1">
    <source>
        <dbReference type="EMBL" id="SNT71526.1"/>
    </source>
</evidence>
<dbReference type="InterPro" id="IPR050194">
    <property type="entry name" value="Glycosyltransferase_grp1"/>
</dbReference>
<name>A0A239PNQ1_9RHOB</name>
<dbReference type="GO" id="GO:0016757">
    <property type="term" value="F:glycosyltransferase activity"/>
    <property type="evidence" value="ECO:0007669"/>
    <property type="project" value="TreeGrafter"/>
</dbReference>
<gene>
    <name evidence="1" type="ORF">SAMN05444959_10234</name>
</gene>
<dbReference type="PANTHER" id="PTHR45947">
    <property type="entry name" value="SULFOQUINOVOSYL TRANSFERASE SQD2"/>
    <property type="match status" value="1"/>
</dbReference>
<proteinExistence type="predicted"/>
<dbReference type="Pfam" id="PF13692">
    <property type="entry name" value="Glyco_trans_1_4"/>
    <property type="match status" value="1"/>
</dbReference>
<evidence type="ECO:0000313" key="2">
    <source>
        <dbReference type="Proteomes" id="UP000198307"/>
    </source>
</evidence>
<protein>
    <submittedName>
        <fullName evidence="1">Glycosyltransferase involved in cell wall bisynthesis</fullName>
    </submittedName>
</protein>
<keyword evidence="1" id="KW-0808">Transferase</keyword>